<dbReference type="PANTHER" id="PTHR35184:SF1">
    <property type="entry name" value="INTEGRAL MEMBRANE PROTEIN"/>
    <property type="match status" value="1"/>
</dbReference>
<dbReference type="EMBL" id="KN846981">
    <property type="protein sequence ID" value="KIW97846.1"/>
    <property type="molecule type" value="Genomic_DNA"/>
</dbReference>
<dbReference type="PANTHER" id="PTHR35184">
    <property type="entry name" value="YALI0C10208P"/>
    <property type="match status" value="1"/>
</dbReference>
<dbReference type="GeneID" id="27694358"/>
<gene>
    <name evidence="3" type="ORF">Z519_01430</name>
</gene>
<accession>A0A0D2F6S1</accession>
<protein>
    <submittedName>
        <fullName evidence="3">Uncharacterized protein</fullName>
    </submittedName>
</protein>
<organism evidence="3 4">
    <name type="scientific">Cladophialophora bantiana (strain ATCC 10958 / CBS 173.52 / CDC B-1940 / NIH 8579)</name>
    <name type="common">Xylohypha bantiana</name>
    <dbReference type="NCBI Taxonomy" id="1442370"/>
    <lineage>
        <taxon>Eukaryota</taxon>
        <taxon>Fungi</taxon>
        <taxon>Dikarya</taxon>
        <taxon>Ascomycota</taxon>
        <taxon>Pezizomycotina</taxon>
        <taxon>Eurotiomycetes</taxon>
        <taxon>Chaetothyriomycetidae</taxon>
        <taxon>Chaetothyriales</taxon>
        <taxon>Herpotrichiellaceae</taxon>
        <taxon>Cladophialophora</taxon>
    </lineage>
</organism>
<feature type="region of interest" description="Disordered" evidence="1">
    <location>
        <begin position="95"/>
        <end position="117"/>
    </location>
</feature>
<name>A0A0D2F6S1_CLAB1</name>
<dbReference type="RefSeq" id="XP_016624515.1">
    <property type="nucleotide sequence ID" value="XM_016759187.1"/>
</dbReference>
<dbReference type="HOGENOM" id="CLU_1142487_0_0_1"/>
<evidence type="ECO:0000313" key="4">
    <source>
        <dbReference type="Proteomes" id="UP000053789"/>
    </source>
</evidence>
<keyword evidence="2" id="KW-1133">Transmembrane helix</keyword>
<sequence length="243" mass="27693">MILVTYFLFVPFLPIPIVILAITISRKTRTERLGSARLSFSALTTYKNTPSKDNEAWLDRKWCFYLFNFTLETIDIYLYVLLRVDRRFHISNGTSGPGDYRAGQSPWEKPQESGDIGAGCRRVNSEEEMFNDHRPTGPHQHCITPKTVVFQGYFTAVYKSYNSNDIHVTRTMNPGDDGTFWDLFHLDGQTTDKADLDCSVLNKKLFIAYKDNSSAPNCGWQRALTGKPGAHGRFTMNMLMASH</sequence>
<evidence type="ECO:0000256" key="1">
    <source>
        <dbReference type="SAM" id="MobiDB-lite"/>
    </source>
</evidence>
<reference evidence="3" key="1">
    <citation type="submission" date="2015-01" db="EMBL/GenBank/DDBJ databases">
        <title>The Genome Sequence of Cladophialophora bantiana CBS 173.52.</title>
        <authorList>
            <consortium name="The Broad Institute Genomics Platform"/>
            <person name="Cuomo C."/>
            <person name="de Hoog S."/>
            <person name="Gorbushina A."/>
            <person name="Stielow B."/>
            <person name="Teixiera M."/>
            <person name="Abouelleil A."/>
            <person name="Chapman S.B."/>
            <person name="Priest M."/>
            <person name="Young S.K."/>
            <person name="Wortman J."/>
            <person name="Nusbaum C."/>
            <person name="Birren B."/>
        </authorList>
    </citation>
    <scope>NUCLEOTIDE SEQUENCE [LARGE SCALE GENOMIC DNA]</scope>
    <source>
        <strain evidence="3">CBS 173.52</strain>
    </source>
</reference>
<proteinExistence type="predicted"/>
<dbReference type="AlphaFoldDB" id="A0A0D2F6S1"/>
<evidence type="ECO:0000256" key="2">
    <source>
        <dbReference type="SAM" id="Phobius"/>
    </source>
</evidence>
<evidence type="ECO:0000313" key="3">
    <source>
        <dbReference type="EMBL" id="KIW97846.1"/>
    </source>
</evidence>
<keyword evidence="4" id="KW-1185">Reference proteome</keyword>
<feature type="transmembrane region" description="Helical" evidence="2">
    <location>
        <begin position="6"/>
        <end position="24"/>
    </location>
</feature>
<keyword evidence="2" id="KW-0472">Membrane</keyword>
<dbReference type="OrthoDB" id="3357002at2759"/>
<keyword evidence="2" id="KW-0812">Transmembrane</keyword>
<dbReference type="Proteomes" id="UP000053789">
    <property type="component" value="Unassembled WGS sequence"/>
</dbReference>